<name>A0ABQ4SY36_9HYPH</name>
<sequence length="199" mass="22052">MMHRSPPIAACPYPGPQVYFGSGRRIDAYHFEASDLPPPLIGRGLARLARFGGAGERSVSVAQHSLLLSHVVGSCRHRQRAALMHDVPELWTGEIPRPIKNLCPGIQAADACSMHRLGEVFGIPSWAFEAIKDFDSRISYDERLFMFEHLDAADRAVAEENKLGIHIVPVTDDVAAASWVRRFYQLFREGFTDAAPTAN</sequence>
<evidence type="ECO:0008006" key="3">
    <source>
        <dbReference type="Google" id="ProtNLM"/>
    </source>
</evidence>
<evidence type="ECO:0000313" key="1">
    <source>
        <dbReference type="EMBL" id="GJE08007.1"/>
    </source>
</evidence>
<dbReference type="RefSeq" id="WP_238277443.1">
    <property type="nucleotide sequence ID" value="NZ_BPQR01000058.1"/>
</dbReference>
<dbReference type="EMBL" id="BPQR01000058">
    <property type="protein sequence ID" value="GJE08007.1"/>
    <property type="molecule type" value="Genomic_DNA"/>
</dbReference>
<evidence type="ECO:0000313" key="2">
    <source>
        <dbReference type="Proteomes" id="UP001055102"/>
    </source>
</evidence>
<gene>
    <name evidence="1" type="ORF">AOPFMNJM_3339</name>
</gene>
<dbReference type="Gene3D" id="1.10.3210.10">
    <property type="entry name" value="Hypothetical protein af1432"/>
    <property type="match status" value="1"/>
</dbReference>
<reference evidence="1" key="1">
    <citation type="journal article" date="2021" name="Front. Microbiol.">
        <title>Comprehensive Comparative Genomics and Phenotyping of Methylobacterium Species.</title>
        <authorList>
            <person name="Alessa O."/>
            <person name="Ogura Y."/>
            <person name="Fujitani Y."/>
            <person name="Takami H."/>
            <person name="Hayashi T."/>
            <person name="Sahin N."/>
            <person name="Tani A."/>
        </authorList>
    </citation>
    <scope>NUCLEOTIDE SEQUENCE</scope>
    <source>
        <strain evidence="1">LMG 23639</strain>
    </source>
</reference>
<dbReference type="SUPFAM" id="SSF109604">
    <property type="entry name" value="HD-domain/PDEase-like"/>
    <property type="match status" value="1"/>
</dbReference>
<keyword evidence="2" id="KW-1185">Reference proteome</keyword>
<comment type="caution">
    <text evidence="1">The sequence shown here is derived from an EMBL/GenBank/DDBJ whole genome shotgun (WGS) entry which is preliminary data.</text>
</comment>
<dbReference type="Proteomes" id="UP001055102">
    <property type="component" value="Unassembled WGS sequence"/>
</dbReference>
<reference evidence="1" key="2">
    <citation type="submission" date="2021-08" db="EMBL/GenBank/DDBJ databases">
        <authorList>
            <person name="Tani A."/>
            <person name="Ola A."/>
            <person name="Ogura Y."/>
            <person name="Katsura K."/>
            <person name="Hayashi T."/>
        </authorList>
    </citation>
    <scope>NUCLEOTIDE SEQUENCE</scope>
    <source>
        <strain evidence="1">LMG 23639</strain>
    </source>
</reference>
<organism evidence="1 2">
    <name type="scientific">Methylobacterium jeotgali</name>
    <dbReference type="NCBI Taxonomy" id="381630"/>
    <lineage>
        <taxon>Bacteria</taxon>
        <taxon>Pseudomonadati</taxon>
        <taxon>Pseudomonadota</taxon>
        <taxon>Alphaproteobacteria</taxon>
        <taxon>Hyphomicrobiales</taxon>
        <taxon>Methylobacteriaceae</taxon>
        <taxon>Methylobacterium</taxon>
    </lineage>
</organism>
<accession>A0ABQ4SY36</accession>
<protein>
    <recommendedName>
        <fullName evidence="3">Phosphohydrolase</fullName>
    </recommendedName>
</protein>
<proteinExistence type="predicted"/>